<sequence>MKIVLVCLNGMSTGDLVNKMNKISIEKNLDLDITGVGYTDIVKEIDGASVILLGPQVKHYIRKVREMAEPKEIPVQIIDHITYGMRNADKVIDLALNIAKK</sequence>
<evidence type="ECO:0000256" key="7">
    <source>
        <dbReference type="PROSITE-ProRule" id="PRU00423"/>
    </source>
</evidence>
<dbReference type="InterPro" id="IPR051819">
    <property type="entry name" value="PTS_sugar-specific_EIIB"/>
</dbReference>
<dbReference type="AlphaFoldDB" id="A0A173Z995"/>
<dbReference type="EC" id="2.7.1.69" evidence="9"/>
<evidence type="ECO:0000259" key="8">
    <source>
        <dbReference type="PROSITE" id="PS51100"/>
    </source>
</evidence>
<reference evidence="9 10" key="1">
    <citation type="submission" date="2015-09" db="EMBL/GenBank/DDBJ databases">
        <authorList>
            <consortium name="Pathogen Informatics"/>
        </authorList>
    </citation>
    <scope>NUCLEOTIDE SEQUENCE [LARGE SCALE GENOMIC DNA]</scope>
    <source>
        <strain evidence="9 10">2789STDY5834856</strain>
    </source>
</reference>
<keyword evidence="3" id="KW-0762">Sugar transport</keyword>
<dbReference type="PANTHER" id="PTHR34581">
    <property type="entry name" value="PTS SYSTEM N,N'-DIACETYLCHITOBIOSE-SPECIFIC EIIB COMPONENT"/>
    <property type="match status" value="1"/>
</dbReference>
<evidence type="ECO:0000256" key="1">
    <source>
        <dbReference type="ARBA" id="ARBA00022448"/>
    </source>
</evidence>
<dbReference type="GO" id="GO:0008982">
    <property type="term" value="F:protein-N(PI)-phosphohistidine-sugar phosphotransferase activity"/>
    <property type="evidence" value="ECO:0007669"/>
    <property type="project" value="InterPro"/>
</dbReference>
<dbReference type="PANTHER" id="PTHR34581:SF2">
    <property type="entry name" value="PTS SYSTEM N,N'-DIACETYLCHITOBIOSE-SPECIFIC EIIB COMPONENT"/>
    <property type="match status" value="1"/>
</dbReference>
<accession>A0A173Z995</accession>
<dbReference type="InterPro" id="IPR013012">
    <property type="entry name" value="PTS_EIIB_3"/>
</dbReference>
<dbReference type="Pfam" id="PF02302">
    <property type="entry name" value="PTS_IIB"/>
    <property type="match status" value="1"/>
</dbReference>
<organism evidence="9 10">
    <name type="scientific">Clostridium disporicum</name>
    <dbReference type="NCBI Taxonomy" id="84024"/>
    <lineage>
        <taxon>Bacteria</taxon>
        <taxon>Bacillati</taxon>
        <taxon>Bacillota</taxon>
        <taxon>Clostridia</taxon>
        <taxon>Eubacteriales</taxon>
        <taxon>Clostridiaceae</taxon>
        <taxon>Clostridium</taxon>
    </lineage>
</organism>
<name>A0A173Z995_9CLOT</name>
<dbReference type="EMBL" id="CYZX01000002">
    <property type="protein sequence ID" value="CUN72467.1"/>
    <property type="molecule type" value="Genomic_DNA"/>
</dbReference>
<keyword evidence="4 9" id="KW-0808">Transferase</keyword>
<dbReference type="Gene3D" id="3.40.50.2300">
    <property type="match status" value="1"/>
</dbReference>
<protein>
    <submittedName>
        <fullName evidence="9">Phosphotransferase system, lactose/cellobiose-specific IIB subunit</fullName>
        <ecNumber evidence="9">2.7.1.69</ecNumber>
    </submittedName>
</protein>
<feature type="domain" description="PTS EIIB type-3" evidence="8">
    <location>
        <begin position="1"/>
        <end position="101"/>
    </location>
</feature>
<dbReference type="CDD" id="cd05564">
    <property type="entry name" value="PTS_IIB_chitobiose_lichenan"/>
    <property type="match status" value="1"/>
</dbReference>
<keyword evidence="5" id="KW-0598">Phosphotransferase system</keyword>
<dbReference type="RefSeq" id="WP_055263413.1">
    <property type="nucleotide sequence ID" value="NZ_CABIXQ010000002.1"/>
</dbReference>
<dbReference type="SUPFAM" id="SSF52794">
    <property type="entry name" value="PTS system IIB component-like"/>
    <property type="match status" value="1"/>
</dbReference>
<evidence type="ECO:0000256" key="4">
    <source>
        <dbReference type="ARBA" id="ARBA00022679"/>
    </source>
</evidence>
<evidence type="ECO:0000313" key="10">
    <source>
        <dbReference type="Proteomes" id="UP000095594"/>
    </source>
</evidence>
<keyword evidence="2" id="KW-0597">Phosphoprotein</keyword>
<dbReference type="Proteomes" id="UP000095594">
    <property type="component" value="Unassembled WGS sequence"/>
</dbReference>
<keyword evidence="6" id="KW-0418">Kinase</keyword>
<gene>
    <name evidence="9" type="primary">licB_1</name>
    <name evidence="9" type="ORF">ERS852471_00410</name>
</gene>
<feature type="modified residue" description="Phosphocysteine; by EIIA" evidence="7">
    <location>
        <position position="7"/>
    </location>
</feature>
<dbReference type="OrthoDB" id="9808134at2"/>
<dbReference type="InterPro" id="IPR036095">
    <property type="entry name" value="PTS_EIIB-like_sf"/>
</dbReference>
<dbReference type="InterPro" id="IPR003501">
    <property type="entry name" value="PTS_EIIB_2/3"/>
</dbReference>
<dbReference type="GO" id="GO:0009401">
    <property type="term" value="P:phosphoenolpyruvate-dependent sugar phosphotransferase system"/>
    <property type="evidence" value="ECO:0007669"/>
    <property type="project" value="UniProtKB-KW"/>
</dbReference>
<keyword evidence="1" id="KW-0813">Transport</keyword>
<dbReference type="GO" id="GO:0016301">
    <property type="term" value="F:kinase activity"/>
    <property type="evidence" value="ECO:0007669"/>
    <property type="project" value="UniProtKB-KW"/>
</dbReference>
<dbReference type="PROSITE" id="PS51100">
    <property type="entry name" value="PTS_EIIB_TYPE_3"/>
    <property type="match status" value="1"/>
</dbReference>
<proteinExistence type="predicted"/>
<evidence type="ECO:0000256" key="3">
    <source>
        <dbReference type="ARBA" id="ARBA00022597"/>
    </source>
</evidence>
<evidence type="ECO:0000256" key="2">
    <source>
        <dbReference type="ARBA" id="ARBA00022553"/>
    </source>
</evidence>
<evidence type="ECO:0000256" key="5">
    <source>
        <dbReference type="ARBA" id="ARBA00022683"/>
    </source>
</evidence>
<evidence type="ECO:0000256" key="6">
    <source>
        <dbReference type="ARBA" id="ARBA00022777"/>
    </source>
</evidence>
<evidence type="ECO:0000313" key="9">
    <source>
        <dbReference type="EMBL" id="CUN72467.1"/>
    </source>
</evidence>